<sequence>PFLNQIPTIKNPLQNIIQLKDNDIRFSNRIIKAKNRQERYKKGYVLLEGKRLIADAIQAGADLLTIFTTDQQILD</sequence>
<accession>A0A820LBG6</accession>
<gene>
    <name evidence="1" type="ORF">OXD698_LOCUS49067</name>
</gene>
<evidence type="ECO:0000313" key="2">
    <source>
        <dbReference type="Proteomes" id="UP000663844"/>
    </source>
</evidence>
<name>A0A820LBG6_9BILA</name>
<reference evidence="1" key="1">
    <citation type="submission" date="2021-02" db="EMBL/GenBank/DDBJ databases">
        <authorList>
            <person name="Nowell W R."/>
        </authorList>
    </citation>
    <scope>NUCLEOTIDE SEQUENCE</scope>
</reference>
<dbReference type="SUPFAM" id="SSF55315">
    <property type="entry name" value="L30e-like"/>
    <property type="match status" value="1"/>
</dbReference>
<dbReference type="EMBL" id="CAJOAZ010021498">
    <property type="protein sequence ID" value="CAF4356512.1"/>
    <property type="molecule type" value="Genomic_DNA"/>
</dbReference>
<feature type="non-terminal residue" evidence="1">
    <location>
        <position position="75"/>
    </location>
</feature>
<dbReference type="InterPro" id="IPR029064">
    <property type="entry name" value="Ribosomal_eL30-like_sf"/>
</dbReference>
<organism evidence="1 2">
    <name type="scientific">Adineta steineri</name>
    <dbReference type="NCBI Taxonomy" id="433720"/>
    <lineage>
        <taxon>Eukaryota</taxon>
        <taxon>Metazoa</taxon>
        <taxon>Spiralia</taxon>
        <taxon>Gnathifera</taxon>
        <taxon>Rotifera</taxon>
        <taxon>Eurotatoria</taxon>
        <taxon>Bdelloidea</taxon>
        <taxon>Adinetida</taxon>
        <taxon>Adinetidae</taxon>
        <taxon>Adineta</taxon>
    </lineage>
</organism>
<feature type="non-terminal residue" evidence="1">
    <location>
        <position position="1"/>
    </location>
</feature>
<dbReference type="AlphaFoldDB" id="A0A820LBG6"/>
<proteinExistence type="predicted"/>
<evidence type="ECO:0000313" key="1">
    <source>
        <dbReference type="EMBL" id="CAF4356512.1"/>
    </source>
</evidence>
<comment type="caution">
    <text evidence="1">The sequence shown here is derived from an EMBL/GenBank/DDBJ whole genome shotgun (WGS) entry which is preliminary data.</text>
</comment>
<protein>
    <submittedName>
        <fullName evidence="1">Uncharacterized protein</fullName>
    </submittedName>
</protein>
<dbReference type="Gene3D" id="3.30.1330.30">
    <property type="match status" value="1"/>
</dbReference>
<dbReference type="Proteomes" id="UP000663844">
    <property type="component" value="Unassembled WGS sequence"/>
</dbReference>